<name>A0AAU9G0K8_DROMD</name>
<dbReference type="SMART" id="SM00212">
    <property type="entry name" value="UBCc"/>
    <property type="match status" value="1"/>
</dbReference>
<protein>
    <submittedName>
        <fullName evidence="3">SUMO-conjugating enzyme UBC9-B</fullName>
    </submittedName>
</protein>
<evidence type="ECO:0000256" key="1">
    <source>
        <dbReference type="SAM" id="MobiDB-lite"/>
    </source>
</evidence>
<sequence length="179" mass="20694">MPEFALHRLIQECAEWRQAPVDGFAAHPAESLDGTLNYMVWNCTVPGEEGTEWQYARYNLQLTFDTHYPASMPQVRFELPIFHPNVNSGRYLALPKFDPDIASPSISIRNILWGVQCQMDMPDVADESNEVAHHMLCCNPDNYYINVRQQSLRMAEQCPSLQKLKDEEIDEEDEDEDEE</sequence>
<evidence type="ECO:0000313" key="4">
    <source>
        <dbReference type="Proteomes" id="UP001500889"/>
    </source>
</evidence>
<keyword evidence="4" id="KW-1185">Reference proteome</keyword>
<dbReference type="InterPro" id="IPR050113">
    <property type="entry name" value="Ub_conjugating_enzyme"/>
</dbReference>
<dbReference type="SUPFAM" id="SSF54495">
    <property type="entry name" value="UBC-like"/>
    <property type="match status" value="1"/>
</dbReference>
<dbReference type="Gene3D" id="3.10.110.10">
    <property type="entry name" value="Ubiquitin Conjugating Enzyme"/>
    <property type="match status" value="1"/>
</dbReference>
<evidence type="ECO:0000313" key="3">
    <source>
        <dbReference type="EMBL" id="BFG01197.1"/>
    </source>
</evidence>
<feature type="region of interest" description="Disordered" evidence="1">
    <location>
        <begin position="159"/>
        <end position="179"/>
    </location>
</feature>
<dbReference type="PANTHER" id="PTHR24067">
    <property type="entry name" value="UBIQUITIN-CONJUGATING ENZYME E2"/>
    <property type="match status" value="1"/>
</dbReference>
<feature type="compositionally biased region" description="Acidic residues" evidence="1">
    <location>
        <begin position="167"/>
        <end position="179"/>
    </location>
</feature>
<dbReference type="PROSITE" id="PS50127">
    <property type="entry name" value="UBC_2"/>
    <property type="match status" value="1"/>
</dbReference>
<reference evidence="3 4" key="1">
    <citation type="submission" date="2024-02" db="EMBL/GenBank/DDBJ databases">
        <title>A chromosome-level genome assembly of Drosophila madeirensis, a fruit fly species endemic to Madeira island.</title>
        <authorList>
            <person name="Tomihara K."/>
            <person name="Llopart A."/>
            <person name="Yamamoto D."/>
        </authorList>
    </citation>
    <scope>NUCLEOTIDE SEQUENCE [LARGE SCALE GENOMIC DNA]</scope>
    <source>
        <strain evidence="3 4">RF1</strain>
    </source>
</reference>
<dbReference type="InterPro" id="IPR000608">
    <property type="entry name" value="UBC"/>
</dbReference>
<dbReference type="Pfam" id="PF00179">
    <property type="entry name" value="UQ_con"/>
    <property type="match status" value="1"/>
</dbReference>
<dbReference type="EMBL" id="AP029266">
    <property type="protein sequence ID" value="BFG01197.1"/>
    <property type="molecule type" value="Genomic_DNA"/>
</dbReference>
<dbReference type="AlphaFoldDB" id="A0AAU9G0K8"/>
<gene>
    <name evidence="3" type="ORF">DMAD_01011</name>
</gene>
<feature type="domain" description="UBC core" evidence="2">
    <location>
        <begin position="4"/>
        <end position="156"/>
    </location>
</feature>
<accession>A0AAU9G0K8</accession>
<organism evidence="3 4">
    <name type="scientific">Drosophila madeirensis</name>
    <name type="common">Fruit fly</name>
    <dbReference type="NCBI Taxonomy" id="30013"/>
    <lineage>
        <taxon>Eukaryota</taxon>
        <taxon>Metazoa</taxon>
        <taxon>Ecdysozoa</taxon>
        <taxon>Arthropoda</taxon>
        <taxon>Hexapoda</taxon>
        <taxon>Insecta</taxon>
        <taxon>Pterygota</taxon>
        <taxon>Neoptera</taxon>
        <taxon>Endopterygota</taxon>
        <taxon>Diptera</taxon>
        <taxon>Brachycera</taxon>
        <taxon>Muscomorpha</taxon>
        <taxon>Ephydroidea</taxon>
        <taxon>Drosophilidae</taxon>
        <taxon>Drosophila</taxon>
        <taxon>Sophophora</taxon>
    </lineage>
</organism>
<proteinExistence type="predicted"/>
<dbReference type="Proteomes" id="UP001500889">
    <property type="component" value="Chromosome A"/>
</dbReference>
<evidence type="ECO:0000259" key="2">
    <source>
        <dbReference type="PROSITE" id="PS50127"/>
    </source>
</evidence>
<dbReference type="InterPro" id="IPR016135">
    <property type="entry name" value="UBQ-conjugating_enzyme/RWD"/>
</dbReference>